<dbReference type="AlphaFoldDB" id="A0A7W7ZMP6"/>
<accession>A0A7W7ZMP6</accession>
<dbReference type="GO" id="GO:0003676">
    <property type="term" value="F:nucleic acid binding"/>
    <property type="evidence" value="ECO:0007669"/>
    <property type="project" value="InterPro"/>
</dbReference>
<dbReference type="EMBL" id="JACHIO010000003">
    <property type="protein sequence ID" value="MBB5062429.1"/>
    <property type="molecule type" value="Genomic_DNA"/>
</dbReference>
<evidence type="ECO:0000259" key="1">
    <source>
        <dbReference type="PROSITE" id="PS50994"/>
    </source>
</evidence>
<protein>
    <submittedName>
        <fullName evidence="2">Transposase InsO family protein</fullName>
    </submittedName>
</protein>
<dbReference type="SUPFAM" id="SSF53098">
    <property type="entry name" value="Ribonuclease H-like"/>
    <property type="match status" value="1"/>
</dbReference>
<gene>
    <name evidence="2" type="ORF">HDF15_000759</name>
</gene>
<dbReference type="RefSeq" id="WP_184252914.1">
    <property type="nucleotide sequence ID" value="NZ_JACHIO010000003.1"/>
</dbReference>
<dbReference type="Gene3D" id="3.30.420.10">
    <property type="entry name" value="Ribonuclease H-like superfamily/Ribonuclease H"/>
    <property type="match status" value="1"/>
</dbReference>
<evidence type="ECO:0000313" key="3">
    <source>
        <dbReference type="Proteomes" id="UP000584867"/>
    </source>
</evidence>
<dbReference type="PANTHER" id="PTHR47515">
    <property type="entry name" value="LOW CALCIUM RESPONSE LOCUS PROTEIN T"/>
    <property type="match status" value="1"/>
</dbReference>
<evidence type="ECO:0000313" key="2">
    <source>
        <dbReference type="EMBL" id="MBB5062429.1"/>
    </source>
</evidence>
<organism evidence="2 3">
    <name type="scientific">Granulicella mallensis</name>
    <dbReference type="NCBI Taxonomy" id="940614"/>
    <lineage>
        <taxon>Bacteria</taxon>
        <taxon>Pseudomonadati</taxon>
        <taxon>Acidobacteriota</taxon>
        <taxon>Terriglobia</taxon>
        <taxon>Terriglobales</taxon>
        <taxon>Acidobacteriaceae</taxon>
        <taxon>Granulicella</taxon>
    </lineage>
</organism>
<sequence length="98" mass="10696">MARGSVRLIIVDLYARDAVTIEAGQSLKADDVVRTLNRLESSRGASKVLPSDNDSEFISQAIDLWAYWNGVKIGSNRIGKPTDTVLVESFNGRSEANV</sequence>
<dbReference type="InterPro" id="IPR001584">
    <property type="entry name" value="Integrase_cat-core"/>
</dbReference>
<dbReference type="InterPro" id="IPR036397">
    <property type="entry name" value="RNaseH_sf"/>
</dbReference>
<dbReference type="PANTHER" id="PTHR47515:SF1">
    <property type="entry name" value="BLR2054 PROTEIN"/>
    <property type="match status" value="1"/>
</dbReference>
<dbReference type="GO" id="GO:0015074">
    <property type="term" value="P:DNA integration"/>
    <property type="evidence" value="ECO:0007669"/>
    <property type="project" value="InterPro"/>
</dbReference>
<dbReference type="PROSITE" id="PS50994">
    <property type="entry name" value="INTEGRASE"/>
    <property type="match status" value="1"/>
</dbReference>
<dbReference type="Proteomes" id="UP000584867">
    <property type="component" value="Unassembled WGS sequence"/>
</dbReference>
<name>A0A7W7ZMP6_9BACT</name>
<feature type="domain" description="Integrase catalytic" evidence="1">
    <location>
        <begin position="1"/>
        <end position="98"/>
    </location>
</feature>
<dbReference type="Pfam" id="PF00665">
    <property type="entry name" value="rve"/>
    <property type="match status" value="1"/>
</dbReference>
<proteinExistence type="predicted"/>
<dbReference type="InterPro" id="IPR012337">
    <property type="entry name" value="RNaseH-like_sf"/>
</dbReference>
<comment type="caution">
    <text evidence="2">The sequence shown here is derived from an EMBL/GenBank/DDBJ whole genome shotgun (WGS) entry which is preliminary data.</text>
</comment>
<reference evidence="2 3" key="1">
    <citation type="submission" date="2020-08" db="EMBL/GenBank/DDBJ databases">
        <title>Genomic Encyclopedia of Type Strains, Phase IV (KMG-V): Genome sequencing to study the core and pangenomes of soil and plant-associated prokaryotes.</title>
        <authorList>
            <person name="Whitman W."/>
        </authorList>
    </citation>
    <scope>NUCLEOTIDE SEQUENCE [LARGE SCALE GENOMIC DNA]</scope>
    <source>
        <strain evidence="2 3">X5P3</strain>
    </source>
</reference>